<organism evidence="2 3">
    <name type="scientific">Rubellimicrobium mesophilum DSM 19309</name>
    <dbReference type="NCBI Taxonomy" id="442562"/>
    <lineage>
        <taxon>Bacteria</taxon>
        <taxon>Pseudomonadati</taxon>
        <taxon>Pseudomonadota</taxon>
        <taxon>Alphaproteobacteria</taxon>
        <taxon>Rhodobacterales</taxon>
        <taxon>Roseobacteraceae</taxon>
        <taxon>Rubellimicrobium</taxon>
    </lineage>
</organism>
<sequence>MALVGSSIQDAIARAALDPSAWQDVTDAFAADFRGANFVMVGYDLSIRQSITDAFAGYSPECIESYGAHYAVTNPYHATWDALPAGRVVHSAELIPEEELLRTEYWNDWLRPQGDLRNAMGAVLARDPGRLFIFNTHIELRAASRISKRLMQTLRGAAPLLNRSLEINRMLLGLRLDSTLLRFGLEPEDAAILFLGAQGGILYANAQAERHLAEGTLLQYDARGRLTFANLQAAASLAAAIKGVARLSDLNFHLETKSGSMEVRMLPLTEGVLDQLRVPLLVRTPVPALLVVLRLSPGTTSADQVLQERLGLTAAEATVALALAEGATIAEIAEARGVSRFTVRDQVKRAMDKAGARRQADLVRRVIELRRTR</sequence>
<dbReference type="InterPro" id="IPR000792">
    <property type="entry name" value="Tscrpt_reg_LuxR_C"/>
</dbReference>
<reference evidence="2 3" key="1">
    <citation type="submission" date="2013-02" db="EMBL/GenBank/DDBJ databases">
        <authorList>
            <person name="Fiebig A."/>
            <person name="Goeker M."/>
            <person name="Klenk H.-P.P."/>
        </authorList>
    </citation>
    <scope>NUCLEOTIDE SEQUENCE [LARGE SCALE GENOMIC DNA]</scope>
    <source>
        <strain evidence="2 3">DSM 19309</strain>
    </source>
</reference>
<dbReference type="GO" id="GO:0006355">
    <property type="term" value="P:regulation of DNA-templated transcription"/>
    <property type="evidence" value="ECO:0007669"/>
    <property type="project" value="InterPro"/>
</dbReference>
<protein>
    <submittedName>
        <fullName evidence="2">Response regulator receiver domain protein (CheY-like)</fullName>
    </submittedName>
</protein>
<dbReference type="AlphaFoldDB" id="A0A017HMI8"/>
<dbReference type="Gene3D" id="1.10.10.10">
    <property type="entry name" value="Winged helix-like DNA-binding domain superfamily/Winged helix DNA-binding domain"/>
    <property type="match status" value="1"/>
</dbReference>
<dbReference type="SUPFAM" id="SSF46894">
    <property type="entry name" value="C-terminal effector domain of the bipartite response regulators"/>
    <property type="match status" value="1"/>
</dbReference>
<dbReference type="EMBL" id="AOSK01000083">
    <property type="protein sequence ID" value="EYD75388.1"/>
    <property type="molecule type" value="Genomic_DNA"/>
</dbReference>
<dbReference type="InterPro" id="IPR016032">
    <property type="entry name" value="Sig_transdc_resp-reg_C-effctor"/>
</dbReference>
<dbReference type="HOGENOM" id="CLU_037939_3_0_5"/>
<dbReference type="Proteomes" id="UP000019666">
    <property type="component" value="Unassembled WGS sequence"/>
</dbReference>
<dbReference type="STRING" id="442562.Rumeso_03035"/>
<evidence type="ECO:0000313" key="2">
    <source>
        <dbReference type="EMBL" id="EYD75388.1"/>
    </source>
</evidence>
<proteinExistence type="predicted"/>
<comment type="caution">
    <text evidence="2">The sequence shown here is derived from an EMBL/GenBank/DDBJ whole genome shotgun (WGS) entry which is preliminary data.</text>
</comment>
<dbReference type="SMART" id="SM00421">
    <property type="entry name" value="HTH_LUXR"/>
    <property type="match status" value="1"/>
</dbReference>
<keyword evidence="3" id="KW-1185">Reference proteome</keyword>
<accession>A0A017HMI8</accession>
<name>A0A017HMI8_9RHOB</name>
<evidence type="ECO:0000259" key="1">
    <source>
        <dbReference type="SMART" id="SM00421"/>
    </source>
</evidence>
<feature type="domain" description="HTH luxR-type" evidence="1">
    <location>
        <begin position="309"/>
        <end position="366"/>
    </location>
</feature>
<gene>
    <name evidence="2" type="ORF">Rumeso_03035</name>
</gene>
<dbReference type="GO" id="GO:0003677">
    <property type="term" value="F:DNA binding"/>
    <property type="evidence" value="ECO:0007669"/>
    <property type="project" value="InterPro"/>
</dbReference>
<dbReference type="InterPro" id="IPR036388">
    <property type="entry name" value="WH-like_DNA-bd_sf"/>
</dbReference>
<evidence type="ECO:0000313" key="3">
    <source>
        <dbReference type="Proteomes" id="UP000019666"/>
    </source>
</evidence>